<dbReference type="NCBIfam" id="TIGR00071">
    <property type="entry name" value="hisT_truA"/>
    <property type="match status" value="1"/>
</dbReference>
<dbReference type="GO" id="GO:0031119">
    <property type="term" value="P:tRNA pseudouridine synthesis"/>
    <property type="evidence" value="ECO:0007669"/>
    <property type="project" value="TreeGrafter"/>
</dbReference>
<feature type="domain" description="Pseudouridine synthase I TruA alpha/beta" evidence="4">
    <location>
        <begin position="8"/>
        <end position="104"/>
    </location>
</feature>
<dbReference type="InterPro" id="IPR020095">
    <property type="entry name" value="PsdUridine_synth_TruA_C"/>
</dbReference>
<evidence type="ECO:0000313" key="5">
    <source>
        <dbReference type="EMBL" id="MPM90767.1"/>
    </source>
</evidence>
<dbReference type="Gene3D" id="3.30.70.660">
    <property type="entry name" value="Pseudouridine synthase I, catalytic domain, C-terminal subdomain"/>
    <property type="match status" value="1"/>
</dbReference>
<dbReference type="Gene3D" id="3.30.70.580">
    <property type="entry name" value="Pseudouridine synthase I, catalytic domain, N-terminal subdomain"/>
    <property type="match status" value="1"/>
</dbReference>
<dbReference type="EC" id="5.4.99.12" evidence="5"/>
<dbReference type="FunFam" id="3.30.70.580:FF:000001">
    <property type="entry name" value="tRNA pseudouridine synthase A"/>
    <property type="match status" value="1"/>
</dbReference>
<evidence type="ECO:0000256" key="3">
    <source>
        <dbReference type="ARBA" id="ARBA00023235"/>
    </source>
</evidence>
<evidence type="ECO:0000259" key="4">
    <source>
        <dbReference type="Pfam" id="PF01416"/>
    </source>
</evidence>
<organism evidence="5">
    <name type="scientific">bioreactor metagenome</name>
    <dbReference type="NCBI Taxonomy" id="1076179"/>
    <lineage>
        <taxon>unclassified sequences</taxon>
        <taxon>metagenomes</taxon>
        <taxon>ecological metagenomes</taxon>
    </lineage>
</organism>
<dbReference type="InterPro" id="IPR001406">
    <property type="entry name" value="PsdUridine_synth_TruA"/>
</dbReference>
<comment type="caution">
    <text evidence="5">The sequence shown here is derived from an EMBL/GenBank/DDBJ whole genome shotgun (WGS) entry which is preliminary data.</text>
</comment>
<dbReference type="InterPro" id="IPR020103">
    <property type="entry name" value="PsdUridine_synth_cat_dom_sf"/>
</dbReference>
<feature type="domain" description="Pseudouridine synthase I TruA alpha/beta" evidence="4">
    <location>
        <begin position="144"/>
        <end position="246"/>
    </location>
</feature>
<dbReference type="PIRSF" id="PIRSF001430">
    <property type="entry name" value="tRNA_psdUrid_synth"/>
    <property type="match status" value="1"/>
</dbReference>
<dbReference type="GO" id="GO:0003723">
    <property type="term" value="F:RNA binding"/>
    <property type="evidence" value="ECO:0007669"/>
    <property type="project" value="InterPro"/>
</dbReference>
<evidence type="ECO:0000256" key="2">
    <source>
        <dbReference type="ARBA" id="ARBA00022694"/>
    </source>
</evidence>
<dbReference type="Pfam" id="PF01416">
    <property type="entry name" value="PseudoU_synth_1"/>
    <property type="match status" value="2"/>
</dbReference>
<dbReference type="CDD" id="cd02570">
    <property type="entry name" value="PseudoU_synth_EcTruA"/>
    <property type="match status" value="1"/>
</dbReference>
<dbReference type="AlphaFoldDB" id="A0A645DNA1"/>
<gene>
    <name evidence="5" type="primary">truA_47</name>
    <name evidence="5" type="ORF">SDC9_137889</name>
</gene>
<dbReference type="InterPro" id="IPR020094">
    <property type="entry name" value="TruA/RsuA/RluB/E/F_N"/>
</dbReference>
<dbReference type="EMBL" id="VSSQ01037935">
    <property type="protein sequence ID" value="MPM90767.1"/>
    <property type="molecule type" value="Genomic_DNA"/>
</dbReference>
<dbReference type="HAMAP" id="MF_00171">
    <property type="entry name" value="TruA"/>
    <property type="match status" value="1"/>
</dbReference>
<accession>A0A645DNA1</accession>
<evidence type="ECO:0000256" key="1">
    <source>
        <dbReference type="ARBA" id="ARBA00009375"/>
    </source>
</evidence>
<dbReference type="PANTHER" id="PTHR11142">
    <property type="entry name" value="PSEUDOURIDYLATE SYNTHASE"/>
    <property type="match status" value="1"/>
</dbReference>
<dbReference type="InterPro" id="IPR020097">
    <property type="entry name" value="PsdUridine_synth_TruA_a/b_dom"/>
</dbReference>
<sequence>MSRRIRLIISYDGTNYVGWQLQDNGVSVQQRLNEAALAITGEQIQMHGSGRTDSGVHARAQVAHFDTNARMPADKFAIALNMRLPRDIRVLYSEEAPEDFHARFSAKNKTYRYLVQTGLHANVFTRTTALHVHTKIDVSRMQRAAKFALGEHDFQAFMSVGSTLTSTVRTITKSEWTQDGAYLTYEVGANGFLYNMVRILVGTMLEIGGGKLPEDAIARALTSGQREDAGPTAPPHGLFLQRVQYEDFDTDEVLKRL</sequence>
<dbReference type="GO" id="GO:0160147">
    <property type="term" value="F:tRNA pseudouridine(38-40) synthase activity"/>
    <property type="evidence" value="ECO:0007669"/>
    <property type="project" value="UniProtKB-EC"/>
</dbReference>
<keyword evidence="2" id="KW-0819">tRNA processing</keyword>
<dbReference type="PANTHER" id="PTHR11142:SF0">
    <property type="entry name" value="TRNA PSEUDOURIDINE SYNTHASE-LIKE 1"/>
    <property type="match status" value="1"/>
</dbReference>
<protein>
    <submittedName>
        <fullName evidence="5">tRNA pseudouridine synthase A</fullName>
        <ecNumber evidence="5">5.4.99.12</ecNumber>
    </submittedName>
</protein>
<name>A0A645DNA1_9ZZZZ</name>
<dbReference type="SUPFAM" id="SSF55120">
    <property type="entry name" value="Pseudouridine synthase"/>
    <property type="match status" value="1"/>
</dbReference>
<reference evidence="5" key="1">
    <citation type="submission" date="2019-08" db="EMBL/GenBank/DDBJ databases">
        <authorList>
            <person name="Kucharzyk K."/>
            <person name="Murdoch R.W."/>
            <person name="Higgins S."/>
            <person name="Loffler F."/>
        </authorList>
    </citation>
    <scope>NUCLEOTIDE SEQUENCE</scope>
</reference>
<proteinExistence type="inferred from homology"/>
<keyword evidence="3 5" id="KW-0413">Isomerase</keyword>
<comment type="similarity">
    <text evidence="1">Belongs to the tRNA pseudouridine synthase TruA family.</text>
</comment>